<evidence type="ECO:0000313" key="1">
    <source>
        <dbReference type="EMBL" id="KAG0426317.1"/>
    </source>
</evidence>
<feature type="non-terminal residue" evidence="1">
    <location>
        <position position="3063"/>
    </location>
</feature>
<accession>A0AC60Q0S3</accession>
<dbReference type="EMBL" id="JABSTQ010009730">
    <property type="protein sequence ID" value="KAG0426317.1"/>
    <property type="molecule type" value="Genomic_DNA"/>
</dbReference>
<comment type="caution">
    <text evidence="1">The sequence shown here is derived from an EMBL/GenBank/DDBJ whole genome shotgun (WGS) entry which is preliminary data.</text>
</comment>
<organism evidence="1 2">
    <name type="scientific">Ixodes persulcatus</name>
    <name type="common">Taiga tick</name>
    <dbReference type="NCBI Taxonomy" id="34615"/>
    <lineage>
        <taxon>Eukaryota</taxon>
        <taxon>Metazoa</taxon>
        <taxon>Ecdysozoa</taxon>
        <taxon>Arthropoda</taxon>
        <taxon>Chelicerata</taxon>
        <taxon>Arachnida</taxon>
        <taxon>Acari</taxon>
        <taxon>Parasitiformes</taxon>
        <taxon>Ixodida</taxon>
        <taxon>Ixodoidea</taxon>
        <taxon>Ixodidae</taxon>
        <taxon>Ixodinae</taxon>
        <taxon>Ixodes</taxon>
    </lineage>
</organism>
<gene>
    <name evidence="1" type="ORF">HPB47_026555</name>
</gene>
<reference evidence="1 2" key="1">
    <citation type="journal article" date="2020" name="Cell">
        <title>Large-Scale Comparative Analyses of Tick Genomes Elucidate Their Genetic Diversity and Vector Capacities.</title>
        <authorList>
            <consortium name="Tick Genome and Microbiome Consortium (TIGMIC)"/>
            <person name="Jia N."/>
            <person name="Wang J."/>
            <person name="Shi W."/>
            <person name="Du L."/>
            <person name="Sun Y."/>
            <person name="Zhan W."/>
            <person name="Jiang J.F."/>
            <person name="Wang Q."/>
            <person name="Zhang B."/>
            <person name="Ji P."/>
            <person name="Bell-Sakyi L."/>
            <person name="Cui X.M."/>
            <person name="Yuan T.T."/>
            <person name="Jiang B.G."/>
            <person name="Yang W.F."/>
            <person name="Lam T.T."/>
            <person name="Chang Q.C."/>
            <person name="Ding S.J."/>
            <person name="Wang X.J."/>
            <person name="Zhu J.G."/>
            <person name="Ruan X.D."/>
            <person name="Zhao L."/>
            <person name="Wei J.T."/>
            <person name="Ye R.Z."/>
            <person name="Que T.C."/>
            <person name="Du C.H."/>
            <person name="Zhou Y.H."/>
            <person name="Cheng J.X."/>
            <person name="Dai P.F."/>
            <person name="Guo W.B."/>
            <person name="Han X.H."/>
            <person name="Huang E.J."/>
            <person name="Li L.F."/>
            <person name="Wei W."/>
            <person name="Gao Y.C."/>
            <person name="Liu J.Z."/>
            <person name="Shao H.Z."/>
            <person name="Wang X."/>
            <person name="Wang C.C."/>
            <person name="Yang T.C."/>
            <person name="Huo Q.B."/>
            <person name="Li W."/>
            <person name="Chen H.Y."/>
            <person name="Chen S.E."/>
            <person name="Zhou L.G."/>
            <person name="Ni X.B."/>
            <person name="Tian J.H."/>
            <person name="Sheng Y."/>
            <person name="Liu T."/>
            <person name="Pan Y.S."/>
            <person name="Xia L.Y."/>
            <person name="Li J."/>
            <person name="Zhao F."/>
            <person name="Cao W.C."/>
        </authorList>
    </citation>
    <scope>NUCLEOTIDE SEQUENCE [LARGE SCALE GENOMIC DNA]</scope>
    <source>
        <strain evidence="1">Iper-2018</strain>
    </source>
</reference>
<keyword evidence="2" id="KW-1185">Reference proteome</keyword>
<sequence>MQNKLLDVFLVKLISQYRDVPSSTYLTEWASAGNVLAHQLMLEVHEACNSEDPVPCREFLLSGRGWKLLWAMVRIGAQCLSGVQLWLRLRSKKLGHLWVQALPCCKEVARVAISLLSFCSKFGEPWEPGTFQWHFEQPSLISCSAAGSSTTSHTPKRRRRRRSSQPSTDTPACSSDSTDSDGRGVPPPLLRISTFPFPTVHPAADSASEGWDDRPEGGSARPSSSQEVQLTESEAELSAAQVSPSFLLHCLVTLLRQACGASCKGDRRRALSASLSALTLPGAVDLLDSLAHLPDADPQLRRLLGESDCASLARATLRLVVTASSQLLVAGTGYAHPSIRKFEVLNSVLDAARGALEFGDSAAAADYLVASLIVLRDAVRFFPASEASSIRWLVDAVHAFCSLGGTQLAVSVAEAAPVPSVPDLLSEIVLSLKRAKVARRKEGAAQLHHHDASLGTRQRHSVAEHSCSCCIAALCRALLRWRPLPVKGLSRCGVCCCLTLGDVSVPLLQGLGMKTAEDREGLLELLQKFFYNQLGLYTHTCPSCLERSETGEEACAAYAKLLGNENAEVQLSVGKHLLAVLGPARPFFRSMLCSRVALPCFLAFGESSASVAGDPESSPTWFALSAFALLGPSASPLFPHDSKQTKILYSLLSNSTAPVFRHAALLLLETLILSSGHGAAAENATTDSAKDKRVDDRGDGCEPRKADAEADDTSTNGDADSSVDGETGDWEALRMFSRFLAAETRQFLRKVKVSSHESGMDDSVEGEAGCTAADGGAEEREAELSRLAELWLACRRVAQDGAVRHRLRAEGCCGEGYRLLLWMADRAARGEPCGRRMFAALETLLSLLLELCPLRLWSEFLESKDLVRELRNQLHGCLEVSRSSAEWRCLLDALLGNLVHRTQPPQSPRSTRSGGGKPEFKRGRLSQSGTSTTSEHSLSAEQLGYEGDSESTPEDDSACLPDGTSATSREAGDVSVTCYVEVCSLVLDLVCRLCPVKAGVVLHAVQRLTALCSQHSLLLNLFVEQGAVGKLCHGLGCLLEMRELPDSPEHHTLELQESLVTLLVLLCRRSLSSRDLVAYLQLLRGPHSAFGPLLRGLLALSNCGDRGPQCYLKFPALGADDDDEVMLLPGASHGPEGGAEGDCPWSASDRKRGGAWGQAVLVLPVTDHSTWCPRASGFSVSLWLSLRSGSLSGRKCARLHLVSVGCGSFLLEAWAEDVEKGDLSLWITRDASDDGACHGASQCSLEGALSGRSWHHMALCYREKVSHDSLSALVTVTIDGQRDQTWELPLDGIVSDQCLHQPGPAVLLGQSGANDASASSLGTGDSWGLGNVMLFQGACLGPAECLALHARGSDAVAPTSCLLDEREPLVVDVTPASVRSSAPTWAQLAGNLREALSTIEVTHPPTKGAESVSLRNEGKPCGLPLRRATLRLSPVQLQWERHLHHAAAGLGGPGLFLFLFARVVECTTEPLPQALALELMLGLLRRPGATWGVPRALLGQQETLDLLGQLVANSRWAADSPHCLQVALNACTNRALVQCDGEGGVRPVSHPAGQEPLLVWPQLLCVLVEHWRPGPGWRDLLGAVWGLVRERHRHRDFNLAQGAPLLHRLLGRLKRLLVDECSPSLGPPGTLSLVLKLLGALVQPAVSSQLAGRLSACLDLLLLLHKSSDAHVAQGPFYYLPAMDCKGTAPQPPVGSVASSPSASSLSESTGDFPPASRRSSSQEPSLETENAPEPSKTEVSVSFEALDCADGQSLIDANLASVHGTSREMCPVFARSKSAPPGTKGTATKAMALLLSGKTGDLNHGEATDSLETGCPFGKGLSSPRPQSPSAAKHDSKPASTCLWEEEEGEEQSADDDITGLIRGKCLLTLLRDVLLSSSESLVQEKLEPVVRPEALLVLAHNRDPVVRNQVVCALEAYLAKSSPEMESRFLKAKGFQLLGLQLAQHPATATLVQSCCRLLLGRPVLLARKIPRCTLSNQAASRASVTLLLALLPRTAQNPALCHGTLTAVTQASQRQSDRTPFRFESDRSWCKSPAEPIRQRQKCLVTALVISVGEDCRGSLIFRECQAQLYLAALELLYGYGSEGAPGPTSPTLLEAFAIMAAPLAGDLEGLSPDMRPSDSLGSAWFRPPDTGPIPGRATTVSTVSRELGAIFVQACDFVVYQALPCQRSPTELVLVGVLLRKAVAGTILAQASRKSKHKLNSLEQLIFSLKHIFPNLLSRLCVHLFAPGQDPRLGLHAAQTLVSCGSFQEALRVALGPSNESRTQVRTFTQDLLCSLTQEGAMEGAALDVVRLVAAMSQEAPSTLPRSPSTEKAACEAAQKARQRWQVQWAAQREAWLVRTPSINDKKSNYQRKLEAKASRAAGEAARVTRSVAELLHALRKELLSDAKARSCRDLVLRQAWFRIATQLTHERAPWYFPESFPTNWELDPTEGPSRVRRRLRRAFLGVGPQFLKPEFRGALGNPETVPPLHFLYDSDASQGESATFLHHLYINERITHTSKCTRVFPSSEMHGEVLLGENSLQFVPEELGKHKCALGEEEARHEVWPYAEVQEVLLRRFRLRDNALELFLRNGVTALLAFQTTQDRNEFCRHLRQCPQLQVQPPEALETLSQRWQERRLTNFEYLTQLNKLAGRSFNDLMQYPVFPFVLAHYEGHSLDLGDHTAFRQLERPIAVQDPSREAHYLHNFHVEQSTLPEERLLPWLGPFHYGSHYSNSGTVLQFLVRLPPFTQMFLSYQGNQFDLPDRTFHSLHTTWRLASRDSTTDVKELIPEFFYLAGVPGFDLGVRQTGEVVSDVNLPPWCRGDPRLFVLVHRQALESDHVTERLGHWIDLVFGYKQTGKAAQDAINVFHPATYYGVDVSLFAHDTVMQEALETMICTYGQMPRQLFSSPHPLVSLPLASVQQRNAPLPTTQTYYGVDVSLFAHDTVMQEALETMICTYGQMPRQLFSSPHPLVSLPLASVQQRNAPLPTTQVLVRAPLGDQSLVGKLLPLRTNDVWGLPPNSCLLLGYSHDKEGPKTATQTYISSTALVSWQHADGLVRLKLHKEEVPVPLLGPCPGDA</sequence>
<name>A0AC60Q0S3_IXOPE</name>
<evidence type="ECO:0000313" key="2">
    <source>
        <dbReference type="Proteomes" id="UP000805193"/>
    </source>
</evidence>
<protein>
    <submittedName>
        <fullName evidence="1">Uncharacterized protein</fullName>
    </submittedName>
</protein>
<dbReference type="Proteomes" id="UP000805193">
    <property type="component" value="Unassembled WGS sequence"/>
</dbReference>
<proteinExistence type="predicted"/>